<evidence type="ECO:0000256" key="12">
    <source>
        <dbReference type="ARBA" id="ARBA00022989"/>
    </source>
</evidence>
<dbReference type="HAMAP" id="MF_00719">
    <property type="entry name" value="CobS"/>
    <property type="match status" value="1"/>
</dbReference>
<keyword evidence="7 19" id="KW-1003">Cell membrane</keyword>
<dbReference type="GO" id="GO:0009236">
    <property type="term" value="P:cobalamin biosynthetic process"/>
    <property type="evidence" value="ECO:0007669"/>
    <property type="project" value="UniProtKB-UniRule"/>
</dbReference>
<comment type="similarity">
    <text evidence="4 19">Belongs to the CobS family.</text>
</comment>
<comment type="pathway">
    <text evidence="3 19">Cofactor biosynthesis; adenosylcobalamin biosynthesis; adenosylcobalamin from cob(II)yrinate a,c-diamide: step 7/7.</text>
</comment>
<evidence type="ECO:0000256" key="1">
    <source>
        <dbReference type="ARBA" id="ARBA00001946"/>
    </source>
</evidence>
<sequence length="275" mass="27943">MQQNDTGGGFPVPPALARLAAETAACLRFFTRLPVPRLGPLDDPSALPDFAVIARAMPLAGAVLATGPALLWLVLQLTALPPLASAALVVAALVALTGALHEDGLGDIADGFFGGATRERRLEIMKDSRIGAFAAIALALSLILKVALLAVLPDRFGLAGSALLLVATEALSRGLALWQWAVLPAARPDGLAARFGVPGRGLALRGNLLAGLVLLPLVWVVPLTGLALGLVAAALVAHAAGRLAFAKIGGFTGDVIGAVQQLAALAFLIGVLMLP</sequence>
<dbReference type="GO" id="GO:0005886">
    <property type="term" value="C:plasma membrane"/>
    <property type="evidence" value="ECO:0007669"/>
    <property type="project" value="UniProtKB-SubCell"/>
</dbReference>
<protein>
    <recommendedName>
        <fullName evidence="6 19">Adenosylcobinamide-GDP ribazoletransferase</fullName>
        <ecNumber evidence="5 19">2.7.8.26</ecNumber>
    </recommendedName>
    <alternativeName>
        <fullName evidence="16 19">Cobalamin synthase</fullName>
    </alternativeName>
    <alternativeName>
        <fullName evidence="15 19">Cobalamin-5'-phosphate synthase</fullName>
    </alternativeName>
</protein>
<dbReference type="GO" id="GO:0051073">
    <property type="term" value="F:adenosylcobinamide-GDP ribazoletransferase activity"/>
    <property type="evidence" value="ECO:0007669"/>
    <property type="project" value="UniProtKB-UniRule"/>
</dbReference>
<evidence type="ECO:0000256" key="10">
    <source>
        <dbReference type="ARBA" id="ARBA00022692"/>
    </source>
</evidence>
<feature type="transmembrane region" description="Helical" evidence="19">
    <location>
        <begin position="130"/>
        <end position="152"/>
    </location>
</feature>
<dbReference type="PANTHER" id="PTHR34148">
    <property type="entry name" value="ADENOSYLCOBINAMIDE-GDP RIBAZOLETRANSFERASE"/>
    <property type="match status" value="1"/>
</dbReference>
<comment type="catalytic activity">
    <reaction evidence="18 19">
        <text>alpha-ribazole 5'-phosphate + adenosylcob(III)inamide-GDP = adenosylcob(III)alamin 5'-phosphate + GMP + H(+)</text>
        <dbReference type="Rhea" id="RHEA:23560"/>
        <dbReference type="ChEBI" id="CHEBI:15378"/>
        <dbReference type="ChEBI" id="CHEBI:57918"/>
        <dbReference type="ChEBI" id="CHEBI:58115"/>
        <dbReference type="ChEBI" id="CHEBI:60487"/>
        <dbReference type="ChEBI" id="CHEBI:60493"/>
        <dbReference type="EC" id="2.7.8.26"/>
    </reaction>
</comment>
<comment type="caution">
    <text evidence="20">The sequence shown here is derived from an EMBL/GenBank/DDBJ whole genome shotgun (WGS) entry which is preliminary data.</text>
</comment>
<evidence type="ECO:0000256" key="9">
    <source>
        <dbReference type="ARBA" id="ARBA00022679"/>
    </source>
</evidence>
<dbReference type="Proteomes" id="UP000586722">
    <property type="component" value="Unassembled WGS sequence"/>
</dbReference>
<dbReference type="UniPathway" id="UPA00148">
    <property type="reaction ID" value="UER00238"/>
</dbReference>
<accession>A0A7X5F3H8</accession>
<dbReference type="AlphaFoldDB" id="A0A7X5F3H8"/>
<evidence type="ECO:0000256" key="5">
    <source>
        <dbReference type="ARBA" id="ARBA00013200"/>
    </source>
</evidence>
<evidence type="ECO:0000256" key="8">
    <source>
        <dbReference type="ARBA" id="ARBA00022573"/>
    </source>
</evidence>
<keyword evidence="13 19" id="KW-0472">Membrane</keyword>
<gene>
    <name evidence="19" type="primary">cobS</name>
    <name evidence="20" type="ORF">GWI72_07540</name>
</gene>
<comment type="catalytic activity">
    <reaction evidence="17 19">
        <text>alpha-ribazole + adenosylcob(III)inamide-GDP = adenosylcob(III)alamin + GMP + H(+)</text>
        <dbReference type="Rhea" id="RHEA:16049"/>
        <dbReference type="ChEBI" id="CHEBI:10329"/>
        <dbReference type="ChEBI" id="CHEBI:15378"/>
        <dbReference type="ChEBI" id="CHEBI:18408"/>
        <dbReference type="ChEBI" id="CHEBI:58115"/>
        <dbReference type="ChEBI" id="CHEBI:60487"/>
        <dbReference type="EC" id="2.7.8.26"/>
    </reaction>
</comment>
<comment type="function">
    <text evidence="14 19">Joins adenosylcobinamide-GDP and alpha-ribazole to generate adenosylcobalamin (Ado-cobalamin). Also synthesizes adenosylcobalamin 5'-phosphate from adenosylcobinamide-GDP and alpha-ribazole 5'-phosphate.</text>
</comment>
<evidence type="ECO:0000256" key="16">
    <source>
        <dbReference type="ARBA" id="ARBA00032853"/>
    </source>
</evidence>
<dbReference type="GO" id="GO:0008818">
    <property type="term" value="F:cobalamin 5'-phosphate synthase activity"/>
    <property type="evidence" value="ECO:0007669"/>
    <property type="project" value="UniProtKB-UniRule"/>
</dbReference>
<name>A0A7X5F3H8_9HYPH</name>
<evidence type="ECO:0000256" key="15">
    <source>
        <dbReference type="ARBA" id="ARBA00032605"/>
    </source>
</evidence>
<proteinExistence type="inferred from homology"/>
<evidence type="ECO:0000256" key="4">
    <source>
        <dbReference type="ARBA" id="ARBA00010561"/>
    </source>
</evidence>
<keyword evidence="21" id="KW-1185">Reference proteome</keyword>
<evidence type="ECO:0000256" key="7">
    <source>
        <dbReference type="ARBA" id="ARBA00022475"/>
    </source>
</evidence>
<dbReference type="RefSeq" id="WP_161673421.1">
    <property type="nucleotide sequence ID" value="NZ_JAABLP010000001.1"/>
</dbReference>
<keyword evidence="12 19" id="KW-1133">Transmembrane helix</keyword>
<evidence type="ECO:0000313" key="20">
    <source>
        <dbReference type="EMBL" id="NBN78115.1"/>
    </source>
</evidence>
<evidence type="ECO:0000256" key="18">
    <source>
        <dbReference type="ARBA" id="ARBA00049504"/>
    </source>
</evidence>
<feature type="transmembrane region" description="Helical" evidence="19">
    <location>
        <begin position="81"/>
        <end position="100"/>
    </location>
</feature>
<comment type="subcellular location">
    <subcellularLocation>
        <location evidence="2 19">Cell membrane</location>
        <topology evidence="2 19">Multi-pass membrane protein</topology>
    </subcellularLocation>
</comment>
<evidence type="ECO:0000256" key="14">
    <source>
        <dbReference type="ARBA" id="ARBA00025228"/>
    </source>
</evidence>
<dbReference type="EC" id="2.7.8.26" evidence="5 19"/>
<dbReference type="InterPro" id="IPR003805">
    <property type="entry name" value="CobS"/>
</dbReference>
<reference evidence="21" key="1">
    <citation type="submission" date="2020-01" db="EMBL/GenBank/DDBJ databases">
        <authorList>
            <person name="Fang Y."/>
            <person name="Sun R."/>
            <person name="Nie L."/>
            <person name="He J."/>
            <person name="Hao L."/>
            <person name="Wang L."/>
            <person name="Su S."/>
            <person name="Lv E."/>
            <person name="Zhang Z."/>
            <person name="Xie R."/>
            <person name="Liu H."/>
        </authorList>
    </citation>
    <scope>NUCLEOTIDE SEQUENCE [LARGE SCALE GENOMIC DNA]</scope>
    <source>
        <strain evidence="21">XCT-53</strain>
    </source>
</reference>
<keyword evidence="8 19" id="KW-0169">Cobalamin biosynthesis</keyword>
<evidence type="ECO:0000313" key="21">
    <source>
        <dbReference type="Proteomes" id="UP000586722"/>
    </source>
</evidence>
<dbReference type="PANTHER" id="PTHR34148:SF1">
    <property type="entry name" value="ADENOSYLCOBINAMIDE-GDP RIBAZOLETRANSFERASE"/>
    <property type="match status" value="1"/>
</dbReference>
<evidence type="ECO:0000256" key="13">
    <source>
        <dbReference type="ARBA" id="ARBA00023136"/>
    </source>
</evidence>
<dbReference type="EMBL" id="JAABLQ010000001">
    <property type="protein sequence ID" value="NBN78115.1"/>
    <property type="molecule type" value="Genomic_DNA"/>
</dbReference>
<evidence type="ECO:0000256" key="2">
    <source>
        <dbReference type="ARBA" id="ARBA00004651"/>
    </source>
</evidence>
<evidence type="ECO:0000256" key="6">
    <source>
        <dbReference type="ARBA" id="ARBA00015850"/>
    </source>
</evidence>
<evidence type="ECO:0000256" key="3">
    <source>
        <dbReference type="ARBA" id="ARBA00004663"/>
    </source>
</evidence>
<feature type="transmembrane region" description="Helical" evidence="19">
    <location>
        <begin position="257"/>
        <end position="274"/>
    </location>
</feature>
<evidence type="ECO:0000256" key="19">
    <source>
        <dbReference type="HAMAP-Rule" id="MF_00719"/>
    </source>
</evidence>
<evidence type="ECO:0000256" key="11">
    <source>
        <dbReference type="ARBA" id="ARBA00022842"/>
    </source>
</evidence>
<comment type="cofactor">
    <cofactor evidence="1 19">
        <name>Mg(2+)</name>
        <dbReference type="ChEBI" id="CHEBI:18420"/>
    </cofactor>
</comment>
<feature type="transmembrane region" description="Helical" evidence="19">
    <location>
        <begin position="56"/>
        <end position="75"/>
    </location>
</feature>
<organism evidence="20 21">
    <name type="scientific">Pannonibacter tanglangensis</name>
    <dbReference type="NCBI Taxonomy" id="2750084"/>
    <lineage>
        <taxon>Bacteria</taxon>
        <taxon>Pseudomonadati</taxon>
        <taxon>Pseudomonadota</taxon>
        <taxon>Alphaproteobacteria</taxon>
        <taxon>Hyphomicrobiales</taxon>
        <taxon>Stappiaceae</taxon>
        <taxon>Pannonibacter</taxon>
    </lineage>
</organism>
<keyword evidence="9 19" id="KW-0808">Transferase</keyword>
<dbReference type="Pfam" id="PF02654">
    <property type="entry name" value="CobS"/>
    <property type="match status" value="1"/>
</dbReference>
<feature type="transmembrane region" description="Helical" evidence="19">
    <location>
        <begin position="226"/>
        <end position="245"/>
    </location>
</feature>
<keyword evidence="10 19" id="KW-0812">Transmembrane</keyword>
<keyword evidence="11 19" id="KW-0460">Magnesium</keyword>
<evidence type="ECO:0000256" key="17">
    <source>
        <dbReference type="ARBA" id="ARBA00048623"/>
    </source>
</evidence>